<dbReference type="InterPro" id="IPR032812">
    <property type="entry name" value="SbsA_Ig"/>
</dbReference>
<dbReference type="InterPro" id="IPR003961">
    <property type="entry name" value="FN3_dom"/>
</dbReference>
<evidence type="ECO:0000256" key="1">
    <source>
        <dbReference type="ARBA" id="ARBA00022729"/>
    </source>
</evidence>
<dbReference type="InterPro" id="IPR003410">
    <property type="entry name" value="HYR_dom"/>
</dbReference>
<dbReference type="RefSeq" id="WP_275616456.1">
    <property type="nucleotide sequence ID" value="NZ_JARFVB010000010.1"/>
</dbReference>
<evidence type="ECO:0000259" key="4">
    <source>
        <dbReference type="PROSITE" id="PS50093"/>
    </source>
</evidence>
<dbReference type="InterPro" id="IPR005046">
    <property type="entry name" value="DUF285"/>
</dbReference>
<organism evidence="8 9">
    <name type="scientific">Flagellimonas yonaguniensis</name>
    <dbReference type="NCBI Taxonomy" id="3031325"/>
    <lineage>
        <taxon>Bacteria</taxon>
        <taxon>Pseudomonadati</taxon>
        <taxon>Bacteroidota</taxon>
        <taxon>Flavobacteriia</taxon>
        <taxon>Flavobacteriales</taxon>
        <taxon>Flavobacteriaceae</taxon>
        <taxon>Flagellimonas</taxon>
    </lineage>
</organism>
<name>A0ABT5Y1I1_9FLAO</name>
<dbReference type="Gene3D" id="2.60.40.10">
    <property type="entry name" value="Immunoglobulins"/>
    <property type="match status" value="2"/>
</dbReference>
<feature type="chain" id="PRO_5045997547" evidence="3">
    <location>
        <begin position="23"/>
        <end position="2756"/>
    </location>
</feature>
<dbReference type="SUPFAM" id="SSF49899">
    <property type="entry name" value="Concanavalin A-like lectins/glucanases"/>
    <property type="match status" value="2"/>
</dbReference>
<dbReference type="InterPro" id="IPR014755">
    <property type="entry name" value="Cu-Rt/internalin_Ig-like"/>
</dbReference>
<dbReference type="Gene3D" id="2.60.120.200">
    <property type="match status" value="2"/>
</dbReference>
<dbReference type="NCBIfam" id="TIGR02167">
    <property type="entry name" value="Liste_lipo_26"/>
    <property type="match status" value="2"/>
</dbReference>
<dbReference type="SUPFAM" id="SSF49299">
    <property type="entry name" value="PKD domain"/>
    <property type="match status" value="1"/>
</dbReference>
<dbReference type="Gene3D" id="2.60.40.1220">
    <property type="match status" value="1"/>
</dbReference>
<keyword evidence="2" id="KW-0677">Repeat</keyword>
<dbReference type="InterPro" id="IPR015914">
    <property type="entry name" value="PAPs_N"/>
</dbReference>
<sequence length="2756" mass="296130">MRKITQFLCALMFPVFIFTMYGQDTQPPNLVSISPLDNATAVPLGTDLVLTFDEPIQWSENNLFLSFNSSTNPNGWIFNGYPSIIDGNTITIPLNAGQLDPNADIYITIDNGAIEDLSGNAYEGFSTTGTWNFSTVTTTDTENPTAVLSPLNGATDVPLDTELTITFDEPVQQILSGGVGPVIFLKNLTDTSISDLRFFPGDYSLDNSSGVGVVMLNSGIGLNPNTQYRIAVSGFEDLAGNDWEGTTSYNGQSYGEDWIITTGDDTASETPTLLSYSPVDGATAVPLTENLVLTFNMPVQLSGDETASLIIRNETDNSVEVNEYLANISINENIVTIDPNRNLFPNKEYTFFYYENFFQDLAGNPVPEFDGPNQGVSFFTVTTTDATGPSLVSISPADDETDVPLDSKITLTFDEPVVAQQDAGVFRLAKIAGTGTPTGGDIETLEDLPLTSSGVAINGTTVELDFVTDFEPNTRYWIFVVYDGTVLQDSSGNPWNDFNEPEFQNAGLEDLGYIFTTGELVDNTAPSIVCLPDILEFAPEGEYTVPVAISERPTATDDITITENIIITGERSDGGPVPSGSNTELFPVGDVIITWTATDEAGNVSEPCEQVVSIVTKNTEGSLDENGVLSISDVDTASDDSYQLSVSVGNLIIASSAGIQISGDGVEQIDGTTVSIPLSSITNGLTIDGGNGNDTLTLDASLALLGANNGLTLNNIDVQLTGSGDLQLNALNMTNGDFDTNGLTTIVTTEANFFTDATLSGTGTIQGVVNMDVDSNLAPGTSPGILTVNGNLSLDNNNNDFEVNGPTPGTEHDQIVVNGTVTIATGTTLNLIGGYANADTDEIILVSNDGIDAITGTFTGLLEGAEVTFGDFSGTLSYTGGDGNDITLEETSFKPFITTWQTTGANESITIPTYATVIPNPEIYDYTVDWGDGTVETNQTGNATHSYTSPGIHTVSISGVFPRFWSSGLSNNAQRDRLLTVEQWGDIEWSSMASAFQNCGNLDVTATDVPDLSNVTSLYRMFYYCENLQGTSAFNTWNVSNVTSMNSMFVSNDVFNQDIGDWDVSAVTDMQSMFSGAQLFDQNLGDWDVSAVINMSGMFQNSAFNQDIGNWDVSAVTRMDSMFASASAFNQNIGNWNASAVTSMNGMFSGANAFNQNIGDWDVSAVTSMYNMFRNAESFNQDIGNWDVSAVTRMDGMFEGASVFNQDIVNWDVSAVTNMRNMFATASIFNQDIGHWDVSGVTSMLNMFNGAISFDQNLGQWDISNLTSATNMFSGVTLSTENYDALLSGWAAQTVQPGVTFSGGNSQYCTAETARNTLAGAPNNWVITDGGMYCADTTAPMAGTLGPVAGATEVATTFSPSIAFDEAVQFVASPDPIIIFDITNNVEFERIDETSDFSFGTDGTTFTFTPSTEFAPNTEYEIQLGNNTFEDANGNPFEGIPSLGWTFTTLPEYLDIRVLMYNDINQDGTNDEVNTQASGGPTGATLIGWEFTVYDSSGNLVAQGTTSDENPASPNDLGIRVTFEDLIKGESYTICQTAIPDWENTEPGSDSDTDPEGLGRYCKTLDTSNANNFAIVYFGGYESVSDGPIVDIWYGDTQAYGNNGIPQAWCNILGHVSDEDGSISTFEYTLNGGTPVALSIGPDNRRLLASGDFNIDLNVEDLVPGANTVEITAIDNDANTTTKTVTINYTDGLVWPNPYSIDWSTLNDITEVNDVSHVVDGKFELTPDGIRTSEPGYDRLIAIGNHTWDNYEALVPITIHDMPGGAGVGVLLRWKGHTDTPVNCDQPKCGYEPLGDIAWYRPGRLEFYEGNNASRTLSNEVTYMLRTSVETNALTGESLYRLKVWEQGTTEPIAWDLEHTSNTSDEQQGSLMLISHLADVTFGDVTVTPGSLSISNVQVQLANGNTEATINWLTNQPTTSKVDYGTSNAYGSFQEDTNLVTEHSITLTGLSPDMVYNYKISGGNSGSEVVETTNRVFSTYESGIKSDDFCDNQLNPVWTFNDPLNDASFELTGSGTSNAFLQINVPEGVEHQIYTSGIQAPGMLQTMNNADFEVEVKFESAVDIPQYQEQGILVKESDNKYLRFEFFSRETNSTQIYAQGFEIAGATAPFINTSIGNAGTSPLYMRIKREGNDWTQTYSFDGITWLEGASFSFEMEPTAIGPYGGNGTNNNSPAHTAIIDYFLNLSDPLEDEDGCSAQQAPVLVDIGDIYIQEGETLTVDISASDADGNDSDIQFTSTGLPLFVQLIDNNDGTASLQLDPEIGDLDTYPVTITVTDIDGLTDSENLNIVVGNSGPSNLISDDFCNGILSDQWTFVDPQGDGALSFTGSNTENAMVEITVPSGSSHELWTDGIQAPHLLQTANNADFEIEVKMESPVNSPQFQEQGILVKQDDFNFLRFEVYSSNSNTNVLSAILSSPTNTLPLGTSIESNANIGELDNAPIYMRIKRQGDTWTQSYSFDGLNFTALPSFTHSLTVSGVGIYGASGSGASTPGHTAQFDYFSNLENPVLEEDGCAAQPTTLTITEIMYNPSSTEDDWEWIEVYNPTNTDLDISGYVIDDNDNNSHTSANIVSGVIPAMSSAILFNADDITEEDFLAVWGTVDLIAVTNWGTMELDNSGDTIGIWDSFSSYSGDNETQTNIIEQVTFTNDGATWPSDDGAGSIYLTDLNADNNNGANWSLSTDGTSTPLFESYIGNAVNGNSGNDVGSPGIQIIIEPDTTPPSIVLIGDNPQDIVLGGTYTELGATASDNNDGDISGS</sequence>
<reference evidence="8 9" key="1">
    <citation type="submission" date="2023-03" db="EMBL/GenBank/DDBJ databases">
        <title>Muricauda XX sp. nov. and Muricauda XXX sp. nov., two novel species isolated from Okinawa Trough.</title>
        <authorList>
            <person name="Cao W."/>
            <person name="Deng X."/>
        </authorList>
    </citation>
    <scope>NUCLEOTIDE SEQUENCE [LARGE SCALE GENOMIC DNA]</scope>
    <source>
        <strain evidence="8 9">334s03</strain>
    </source>
</reference>
<dbReference type="EMBL" id="JARFVB010000010">
    <property type="protein sequence ID" value="MDF0717303.1"/>
    <property type="molecule type" value="Genomic_DNA"/>
</dbReference>
<dbReference type="InterPro" id="IPR000601">
    <property type="entry name" value="PKD_dom"/>
</dbReference>
<dbReference type="PROSITE" id="PS51841">
    <property type="entry name" value="LTD"/>
    <property type="match status" value="1"/>
</dbReference>
<dbReference type="Proteomes" id="UP001221366">
    <property type="component" value="Unassembled WGS sequence"/>
</dbReference>
<accession>A0ABT5Y1I1</accession>
<dbReference type="InterPro" id="IPR035986">
    <property type="entry name" value="PKD_dom_sf"/>
</dbReference>
<evidence type="ECO:0000313" key="8">
    <source>
        <dbReference type="EMBL" id="MDF0717303.1"/>
    </source>
</evidence>
<dbReference type="Pfam" id="PF13205">
    <property type="entry name" value="Big_5"/>
    <property type="match status" value="5"/>
</dbReference>
<feature type="domain" description="LTD" evidence="7">
    <location>
        <begin position="2511"/>
        <end position="2647"/>
    </location>
</feature>
<evidence type="ECO:0000256" key="2">
    <source>
        <dbReference type="ARBA" id="ARBA00022737"/>
    </source>
</evidence>
<evidence type="ECO:0000256" key="3">
    <source>
        <dbReference type="SAM" id="SignalP"/>
    </source>
</evidence>
<feature type="domain" description="PKD" evidence="4">
    <location>
        <begin position="920"/>
        <end position="958"/>
    </location>
</feature>
<dbReference type="PROSITE" id="PS50825">
    <property type="entry name" value="HYR"/>
    <property type="match status" value="1"/>
</dbReference>
<dbReference type="PROSITE" id="PS50853">
    <property type="entry name" value="FN3"/>
    <property type="match status" value="1"/>
</dbReference>
<feature type="non-terminal residue" evidence="8">
    <location>
        <position position="2756"/>
    </location>
</feature>
<dbReference type="PROSITE" id="PS50093">
    <property type="entry name" value="PKD"/>
    <property type="match status" value="1"/>
</dbReference>
<evidence type="ECO:0000313" key="9">
    <source>
        <dbReference type="Proteomes" id="UP001221366"/>
    </source>
</evidence>
<evidence type="ECO:0000259" key="5">
    <source>
        <dbReference type="PROSITE" id="PS50825"/>
    </source>
</evidence>
<dbReference type="InterPro" id="IPR013783">
    <property type="entry name" value="Ig-like_fold"/>
</dbReference>
<dbReference type="SUPFAM" id="SSF49363">
    <property type="entry name" value="Purple acid phosphatase, N-terminal domain"/>
    <property type="match status" value="1"/>
</dbReference>
<dbReference type="InterPro" id="IPR008963">
    <property type="entry name" value="Purple_acid_Pase-like_N"/>
</dbReference>
<protein>
    <submittedName>
        <fullName evidence="8">BspA family leucine-rich repeat surface protein</fullName>
    </submittedName>
</protein>
<keyword evidence="1 3" id="KW-0732">Signal</keyword>
<dbReference type="InterPro" id="IPR011889">
    <property type="entry name" value="Liste_lipo_26"/>
</dbReference>
<dbReference type="Gene3D" id="2.60.40.380">
    <property type="entry name" value="Purple acid phosphatase-like, N-terminal"/>
    <property type="match status" value="1"/>
</dbReference>
<dbReference type="Pfam" id="PF03382">
    <property type="entry name" value="DUF285"/>
    <property type="match status" value="2"/>
</dbReference>
<comment type="caution">
    <text evidence="8">The sequence shown here is derived from an EMBL/GenBank/DDBJ whole genome shotgun (WGS) entry which is preliminary data.</text>
</comment>
<dbReference type="CDD" id="cd00146">
    <property type="entry name" value="PKD"/>
    <property type="match status" value="1"/>
</dbReference>
<keyword evidence="9" id="KW-1185">Reference proteome</keyword>
<evidence type="ECO:0000259" key="7">
    <source>
        <dbReference type="PROSITE" id="PS51841"/>
    </source>
</evidence>
<dbReference type="InterPro" id="IPR001322">
    <property type="entry name" value="Lamin_tail_dom"/>
</dbReference>
<evidence type="ECO:0000259" key="6">
    <source>
        <dbReference type="PROSITE" id="PS50853"/>
    </source>
</evidence>
<proteinExistence type="predicted"/>
<gene>
    <name evidence="8" type="ORF">PY092_14155</name>
</gene>
<dbReference type="Pfam" id="PF00932">
    <property type="entry name" value="LTD"/>
    <property type="match status" value="1"/>
</dbReference>
<dbReference type="InterPro" id="IPR013320">
    <property type="entry name" value="ConA-like_dom_sf"/>
</dbReference>
<feature type="domain" description="Fibronectin type-III" evidence="6">
    <location>
        <begin position="1893"/>
        <end position="1982"/>
    </location>
</feature>
<feature type="domain" description="HYR" evidence="5">
    <location>
        <begin position="521"/>
        <end position="616"/>
    </location>
</feature>
<dbReference type="Pfam" id="PF16656">
    <property type="entry name" value="Pur_ac_phosph_N"/>
    <property type="match status" value="1"/>
</dbReference>
<feature type="signal peptide" evidence="3">
    <location>
        <begin position="1"/>
        <end position="22"/>
    </location>
</feature>